<gene>
    <name evidence="2" type="ORF">PM001_LOCUS3729</name>
</gene>
<dbReference type="AlphaFoldDB" id="A0AAV1T7W9"/>
<accession>A0AAV1T7W9</accession>
<feature type="compositionally biased region" description="Low complexity" evidence="1">
    <location>
        <begin position="1"/>
        <end position="33"/>
    </location>
</feature>
<feature type="compositionally biased region" description="Low complexity" evidence="1">
    <location>
        <begin position="51"/>
        <end position="64"/>
    </location>
</feature>
<evidence type="ECO:0000256" key="1">
    <source>
        <dbReference type="SAM" id="MobiDB-lite"/>
    </source>
</evidence>
<evidence type="ECO:0000313" key="2">
    <source>
        <dbReference type="EMBL" id="CAK7908445.1"/>
    </source>
</evidence>
<protein>
    <submittedName>
        <fullName evidence="2">Uncharacterized protein</fullName>
    </submittedName>
</protein>
<proteinExistence type="predicted"/>
<feature type="region of interest" description="Disordered" evidence="1">
    <location>
        <begin position="1"/>
        <end position="109"/>
    </location>
</feature>
<organism evidence="2 3">
    <name type="scientific">Peronospora matthiolae</name>
    <dbReference type="NCBI Taxonomy" id="2874970"/>
    <lineage>
        <taxon>Eukaryota</taxon>
        <taxon>Sar</taxon>
        <taxon>Stramenopiles</taxon>
        <taxon>Oomycota</taxon>
        <taxon>Peronosporomycetes</taxon>
        <taxon>Peronosporales</taxon>
        <taxon>Peronosporaceae</taxon>
        <taxon>Peronospora</taxon>
    </lineage>
</organism>
<reference evidence="2" key="1">
    <citation type="submission" date="2024-01" db="EMBL/GenBank/DDBJ databases">
        <authorList>
            <person name="Webb A."/>
        </authorList>
    </citation>
    <scope>NUCLEOTIDE SEQUENCE</scope>
    <source>
        <strain evidence="2">Pm1</strain>
    </source>
</reference>
<dbReference type="EMBL" id="CAKLBY020000035">
    <property type="protein sequence ID" value="CAK7908445.1"/>
    <property type="molecule type" value="Genomic_DNA"/>
</dbReference>
<name>A0AAV1T7W9_9STRA</name>
<sequence length="403" mass="44071">MVSKTTRAATAATRKAAARMRAAAESASHASAAGDSSPVVVNPPRGESPRATGTSVASAAGTSSRNQDESEIELIYSGESDDASDFKATPHASGSPGADTAKARLTGSGQRGSIMTEIFGSSDPMSLRLTQVHPTIGRVEMVGSCWHQSRGQGPKVLRYAPQVESPWMPPFIDLDRSAGTNTERDRISLFDCRKICPPDSSTETIRTEEEFFTDAFFKHRWYNGSHVRDGKALVQGWDALIHNIECVGREAWLAKLDAARIWFKKRNPVGARHKLHRLLREAGLPYSRGVIRVQVAWTTRTVPLGRPTPPSLFPTGGRASLPRWPKGSTLCKPYTRVRGGRFPTALLQTQRMGLVVLLDETNDIDNQLGTRLPAVPRRWIAMPADEVTRPDAIHIAVVQNTLH</sequence>
<evidence type="ECO:0000313" key="3">
    <source>
        <dbReference type="Proteomes" id="UP001162060"/>
    </source>
</evidence>
<comment type="caution">
    <text evidence="2">The sequence shown here is derived from an EMBL/GenBank/DDBJ whole genome shotgun (WGS) entry which is preliminary data.</text>
</comment>
<dbReference type="Proteomes" id="UP001162060">
    <property type="component" value="Unassembled WGS sequence"/>
</dbReference>